<dbReference type="InParanoid" id="G1KWY8"/>
<reference evidence="9" key="3">
    <citation type="submission" date="2025-09" db="UniProtKB">
        <authorList>
            <consortium name="Ensembl"/>
        </authorList>
    </citation>
    <scope>IDENTIFICATION</scope>
</reference>
<evidence type="ECO:0000256" key="1">
    <source>
        <dbReference type="ARBA" id="ARBA00009500"/>
    </source>
</evidence>
<evidence type="ECO:0000256" key="5">
    <source>
        <dbReference type="ARBA" id="ARBA00023180"/>
    </source>
</evidence>
<keyword evidence="5" id="KW-0325">Glycoprotein</keyword>
<dbReference type="GO" id="GO:0005615">
    <property type="term" value="C:extracellular space"/>
    <property type="evidence" value="ECO:0000318"/>
    <property type="project" value="GO_Central"/>
</dbReference>
<feature type="signal peptide" evidence="7">
    <location>
        <begin position="1"/>
        <end position="18"/>
    </location>
</feature>
<dbReference type="InterPro" id="IPR042185">
    <property type="entry name" value="Serpin_sf_2"/>
</dbReference>
<keyword evidence="3 7" id="KW-0732">Signal</keyword>
<keyword evidence="4" id="KW-0722">Serine protease inhibitor</keyword>
<comment type="similarity">
    <text evidence="1 6">Belongs to the serpin family.</text>
</comment>
<organism evidence="9 10">
    <name type="scientific">Anolis carolinensis</name>
    <name type="common">Green anole</name>
    <name type="synonym">American chameleon</name>
    <dbReference type="NCBI Taxonomy" id="28377"/>
    <lineage>
        <taxon>Eukaryota</taxon>
        <taxon>Metazoa</taxon>
        <taxon>Chordata</taxon>
        <taxon>Craniata</taxon>
        <taxon>Vertebrata</taxon>
        <taxon>Euteleostomi</taxon>
        <taxon>Lepidosauria</taxon>
        <taxon>Squamata</taxon>
        <taxon>Bifurcata</taxon>
        <taxon>Unidentata</taxon>
        <taxon>Episquamata</taxon>
        <taxon>Toxicofera</taxon>
        <taxon>Iguania</taxon>
        <taxon>Dactyloidae</taxon>
        <taxon>Anolis</taxon>
    </lineage>
</organism>
<dbReference type="InterPro" id="IPR023796">
    <property type="entry name" value="Serpin_dom"/>
</dbReference>
<dbReference type="SMART" id="SM00093">
    <property type="entry name" value="SERPIN"/>
    <property type="match status" value="1"/>
</dbReference>
<keyword evidence="10" id="KW-1185">Reference proteome</keyword>
<dbReference type="GeneTree" id="ENSGT00940000164389"/>
<evidence type="ECO:0000313" key="10">
    <source>
        <dbReference type="Proteomes" id="UP000001646"/>
    </source>
</evidence>
<dbReference type="GeneID" id="100560217"/>
<dbReference type="HOGENOM" id="CLU_023330_2_1_1"/>
<dbReference type="FunFam" id="3.30.497.10:FF:000001">
    <property type="entry name" value="Serine protease inhibitor"/>
    <property type="match status" value="1"/>
</dbReference>
<dbReference type="Gene3D" id="2.10.310.10">
    <property type="entry name" value="Serpins superfamily"/>
    <property type="match status" value="1"/>
</dbReference>
<dbReference type="PRINTS" id="PR00780">
    <property type="entry name" value="LEUSERPINII"/>
</dbReference>
<dbReference type="FunFam" id="2.30.39.10:FF:000002">
    <property type="entry name" value="Serpin family D member 1"/>
    <property type="match status" value="1"/>
</dbReference>
<dbReference type="OrthoDB" id="671595at2759"/>
<reference evidence="9 10" key="1">
    <citation type="submission" date="2009-12" db="EMBL/GenBank/DDBJ databases">
        <title>The Genome Sequence of Anolis carolinensis (Green Anole Lizard).</title>
        <authorList>
            <consortium name="The Genome Sequencing Platform"/>
            <person name="Di Palma F."/>
            <person name="Alfoldi J."/>
            <person name="Heiman D."/>
            <person name="Young S."/>
            <person name="Grabherr M."/>
            <person name="Johnson J."/>
            <person name="Lander E.S."/>
            <person name="Lindblad-Toh K."/>
        </authorList>
    </citation>
    <scope>NUCLEOTIDE SEQUENCE [LARGE SCALE GENOMIC DNA]</scope>
    <source>
        <strain evidence="9 10">JBL SC #1</strain>
    </source>
</reference>
<evidence type="ECO:0000259" key="8">
    <source>
        <dbReference type="SMART" id="SM00093"/>
    </source>
</evidence>
<name>G1KWY8_ANOCA</name>
<evidence type="ECO:0000256" key="3">
    <source>
        <dbReference type="ARBA" id="ARBA00022729"/>
    </source>
</evidence>
<dbReference type="PANTHER" id="PTHR11461:SF165">
    <property type="entry name" value="ALPHA-1-ANTITRYPSIN"/>
    <property type="match status" value="1"/>
</dbReference>
<dbReference type="Gene3D" id="3.30.497.10">
    <property type="entry name" value="Antithrombin, subunit I, domain 2"/>
    <property type="match status" value="1"/>
</dbReference>
<dbReference type="Gene3D" id="2.30.39.10">
    <property type="entry name" value="Alpha-1-antitrypsin, domain 1"/>
    <property type="match status" value="1"/>
</dbReference>
<dbReference type="PANTHER" id="PTHR11461">
    <property type="entry name" value="SERINE PROTEASE INHIBITOR, SERPIN"/>
    <property type="match status" value="1"/>
</dbReference>
<dbReference type="Proteomes" id="UP000001646">
    <property type="component" value="Chromosome 1"/>
</dbReference>
<dbReference type="Bgee" id="ENSACAG00000022474">
    <property type="expression patterns" value="Expressed in liver and 10 other cell types or tissues"/>
</dbReference>
<dbReference type="FunFam" id="2.10.310.10:FF:000001">
    <property type="entry name" value="Serpin family A member 1"/>
    <property type="match status" value="1"/>
</dbReference>
<dbReference type="RefSeq" id="XP_003214361.1">
    <property type="nucleotide sequence ID" value="XM_003214313.3"/>
</dbReference>
<evidence type="ECO:0000313" key="9">
    <source>
        <dbReference type="Ensembl" id="ENSACAP00000019690.2"/>
    </source>
</evidence>
<dbReference type="GO" id="GO:0004867">
    <property type="term" value="F:serine-type endopeptidase inhibitor activity"/>
    <property type="evidence" value="ECO:0000318"/>
    <property type="project" value="GO_Central"/>
</dbReference>
<dbReference type="CDD" id="cd19548">
    <property type="entry name" value="serpinA_A1AT-like"/>
    <property type="match status" value="1"/>
</dbReference>
<reference evidence="9" key="2">
    <citation type="submission" date="2025-08" db="UniProtKB">
        <authorList>
            <consortium name="Ensembl"/>
        </authorList>
    </citation>
    <scope>IDENTIFICATION</scope>
</reference>
<protein>
    <recommendedName>
        <fullName evidence="8">Serpin domain-containing protein</fullName>
    </recommendedName>
</protein>
<dbReference type="eggNOG" id="KOG2392">
    <property type="taxonomic scope" value="Eukaryota"/>
</dbReference>
<dbReference type="SUPFAM" id="SSF56574">
    <property type="entry name" value="Serpins"/>
    <property type="match status" value="1"/>
</dbReference>
<dbReference type="Ensembl" id="ENSACAT00000022446.3">
    <property type="protein sequence ID" value="ENSACAP00000019690.2"/>
    <property type="gene ID" value="ENSACAG00000022474.3"/>
</dbReference>
<evidence type="ECO:0000256" key="6">
    <source>
        <dbReference type="RuleBase" id="RU000411"/>
    </source>
</evidence>
<dbReference type="InterPro" id="IPR042178">
    <property type="entry name" value="Serpin_sf_1"/>
</dbReference>
<gene>
    <name evidence="9" type="primary">LOC100560217</name>
</gene>
<evidence type="ECO:0000256" key="2">
    <source>
        <dbReference type="ARBA" id="ARBA00022690"/>
    </source>
</evidence>
<accession>G1KWY8</accession>
<proteinExistence type="inferred from homology"/>
<evidence type="ECO:0000256" key="7">
    <source>
        <dbReference type="SAM" id="SignalP"/>
    </source>
</evidence>
<dbReference type="KEGG" id="acs:100560217"/>
<dbReference type="Pfam" id="PF00079">
    <property type="entry name" value="Serpin"/>
    <property type="match status" value="1"/>
</dbReference>
<dbReference type="PROSITE" id="PS00284">
    <property type="entry name" value="SERPIN"/>
    <property type="match status" value="1"/>
</dbReference>
<dbReference type="InterPro" id="IPR023795">
    <property type="entry name" value="Serpin_CS"/>
</dbReference>
<dbReference type="STRING" id="28377.ENSACAP00000019690"/>
<feature type="chain" id="PRO_5003413713" description="Serpin domain-containing protein" evidence="7">
    <location>
        <begin position="19"/>
        <end position="428"/>
    </location>
</feature>
<keyword evidence="2" id="KW-0646">Protease inhibitor</keyword>
<evidence type="ECO:0000256" key="4">
    <source>
        <dbReference type="ARBA" id="ARBA00022900"/>
    </source>
</evidence>
<dbReference type="AlphaFoldDB" id="G1KWY8"/>
<dbReference type="InterPro" id="IPR000215">
    <property type="entry name" value="Serpin_fam"/>
</dbReference>
<feature type="domain" description="Serpin" evidence="8">
    <location>
        <begin position="65"/>
        <end position="425"/>
    </location>
</feature>
<sequence length="428" mass="48338">MKHIIYLFLLSIGLVVHGHHLPGHHNDQETDENPAEHQHLHLDEEQDNKTAKCHKIAPSNADFAFTLYRQIASDGAGKNVFFSPVSISTAFAMLSLGAKSETQSQIHKGLAFNLSEMEEKELHEGFQHLIHMLNRPKNKAEINIGNALFIEESLKVLPKFLEDAKTLYESEGFSSNFRNTTIAKKQINDYVVNKTHGKIPQAVDQLDPSTVMVLLNYIFFKGFWEHPFNTQSITEEDFFVNADTTVKVNMMFQSSHYKYLHDDDLFCSVVEIPYKGGASAFFILPDEGKMQQVEDSLVKGHLYKWAKALEYKQLDLYIPKFSLSKSYDVKALFQRLGVTHVFDGNADLSGIVEEGNLQVSKAIHKAVVDVHESGTEAAAVTVIQFVRMSFSSPPPTVFKCDKPFLFLICDKMTNSILFFGKVVNPTEK</sequence>
<dbReference type="InterPro" id="IPR036186">
    <property type="entry name" value="Serpin_sf"/>
</dbReference>